<name>A0ABY6HSG6_9ARCH</name>
<keyword evidence="2" id="KW-1185">Reference proteome</keyword>
<dbReference type="Proteomes" id="UP001208689">
    <property type="component" value="Chromosome"/>
</dbReference>
<evidence type="ECO:0000313" key="2">
    <source>
        <dbReference type="Proteomes" id="UP001208689"/>
    </source>
</evidence>
<accession>A0ABY6HSG6</accession>
<sequence length="148" mass="17461">MKQWQITVKIADEPKEDLILADINEFLEGYLTVHRNFFDELLNIVKMIKKYVIGKGIEKILGPDKKDWTHNSWVLVMFKDNEKNIPFWLLLKREKDLNGNLVAIGPEKFVDYCKKSTDPDDEIKKLMEYIVAYPQKFKVSIIIPNFVE</sequence>
<dbReference type="EMBL" id="CP104013">
    <property type="protein sequence ID" value="UYP46449.1"/>
    <property type="molecule type" value="Genomic_DNA"/>
</dbReference>
<evidence type="ECO:0000313" key="1">
    <source>
        <dbReference type="EMBL" id="UYP46449.1"/>
    </source>
</evidence>
<gene>
    <name evidence="1" type="ORF">NEF87_002734</name>
</gene>
<organism evidence="1 2">
    <name type="scientific">Candidatus Lokiarchaeum ossiferum</name>
    <dbReference type="NCBI Taxonomy" id="2951803"/>
    <lineage>
        <taxon>Archaea</taxon>
        <taxon>Promethearchaeati</taxon>
        <taxon>Promethearchaeota</taxon>
        <taxon>Promethearchaeia</taxon>
        <taxon>Promethearchaeales</taxon>
        <taxon>Promethearchaeaceae</taxon>
        <taxon>Candidatus Lokiarchaeum</taxon>
    </lineage>
</organism>
<proteinExistence type="predicted"/>
<protein>
    <submittedName>
        <fullName evidence="1">Uncharacterized protein</fullName>
    </submittedName>
</protein>
<reference evidence="1" key="1">
    <citation type="submission" date="2022-09" db="EMBL/GenBank/DDBJ databases">
        <title>Actin cytoskeleton and complex cell architecture in an #Asgard archaeon.</title>
        <authorList>
            <person name="Ponce Toledo R.I."/>
            <person name="Schleper C."/>
            <person name="Rodrigues Oliveira T."/>
            <person name="Wollweber F."/>
            <person name="Xu J."/>
            <person name="Rittmann S."/>
            <person name="Klingl A."/>
            <person name="Pilhofer M."/>
        </authorList>
    </citation>
    <scope>NUCLEOTIDE SEQUENCE</scope>
    <source>
        <strain evidence="1">B-35</strain>
    </source>
</reference>